<dbReference type="Gene3D" id="2.60.40.420">
    <property type="entry name" value="Cupredoxins - blue copper proteins"/>
    <property type="match status" value="1"/>
</dbReference>
<evidence type="ECO:0000313" key="2">
    <source>
        <dbReference type="EMBL" id="GAP03405.1"/>
    </source>
</evidence>
<dbReference type="InterPro" id="IPR028096">
    <property type="entry name" value="EfeO_Cupredoxin"/>
</dbReference>
<evidence type="ECO:0000259" key="1">
    <source>
        <dbReference type="Pfam" id="PF13473"/>
    </source>
</evidence>
<gene>
    <name evidence="2" type="ORF">FPFC_070210</name>
</gene>
<dbReference type="RefSeq" id="WP_059379147.1">
    <property type="nucleotide sequence ID" value="NZ_DF968069.1"/>
</dbReference>
<keyword evidence="3" id="KW-1185">Reference proteome</keyword>
<organism evidence="2 3">
    <name type="scientific">Fructobacillus pseudoficulneus</name>
    <dbReference type="NCBI Taxonomy" id="220714"/>
    <lineage>
        <taxon>Bacteria</taxon>
        <taxon>Bacillati</taxon>
        <taxon>Bacillota</taxon>
        <taxon>Bacilli</taxon>
        <taxon>Lactobacillales</taxon>
        <taxon>Lactobacillaceae</taxon>
        <taxon>Fructobacillus</taxon>
    </lineage>
</organism>
<dbReference type="EMBL" id="DF968069">
    <property type="protein sequence ID" value="GAP03405.1"/>
    <property type="molecule type" value="Genomic_DNA"/>
</dbReference>
<reference evidence="2 3" key="1">
    <citation type="journal article" date="2015" name="BMC Genomics">
        <title>Comparative genomics of Fructobacillus spp. and Leuconostoc spp. reveals niche-specific evolution of Fructobacillus spp.</title>
        <authorList>
            <person name="Endo A."/>
            <person name="Tanizawa Y."/>
            <person name="Tanaka N."/>
            <person name="Maeno S."/>
            <person name="Kumar H."/>
            <person name="Shiwa Y."/>
            <person name="Okada S."/>
            <person name="Yoshikawa H."/>
            <person name="Dicks L."/>
            <person name="Nakagawa J."/>
            <person name="Arita M."/>
        </authorList>
    </citation>
    <scope>NUCLEOTIDE SEQUENCE [LARGE SCALE GENOMIC DNA]</scope>
    <source>
        <strain evidence="2 3">DSM 15468</strain>
    </source>
</reference>
<dbReference type="AlphaFoldDB" id="A0A3F3GVS9"/>
<dbReference type="STRING" id="220714.SAMN05660469_1365"/>
<protein>
    <recommendedName>
        <fullName evidence="1">EfeO-type cupredoxin-like domain-containing protein</fullName>
    </recommendedName>
</protein>
<dbReference type="SUPFAM" id="SSF49503">
    <property type="entry name" value="Cupredoxins"/>
    <property type="match status" value="1"/>
</dbReference>
<name>A0A3F3GVS9_9LACO</name>
<evidence type="ECO:0000313" key="3">
    <source>
        <dbReference type="Proteomes" id="UP000061227"/>
    </source>
</evidence>
<feature type="domain" description="EfeO-type cupredoxin-like" evidence="1">
    <location>
        <begin position="4"/>
        <end position="88"/>
    </location>
</feature>
<dbReference type="OrthoDB" id="9800141at2"/>
<dbReference type="InterPro" id="IPR008972">
    <property type="entry name" value="Cupredoxin"/>
</dbReference>
<dbReference type="Proteomes" id="UP000061227">
    <property type="component" value="Unassembled WGS sequence"/>
</dbReference>
<proteinExistence type="predicted"/>
<sequence>MSEKNEQVVTVDGKYEPNVLTFNQGDEAVLTFNRTSESGCLDAVQSHDFGFQAKLPLNEKVSFDIPTDKAGEFEFACGMNMVKGKIIIK</sequence>
<dbReference type="Pfam" id="PF13473">
    <property type="entry name" value="Cupredoxin_1"/>
    <property type="match status" value="1"/>
</dbReference>
<accession>A0A3F3GVS9</accession>